<dbReference type="SUPFAM" id="SSF50978">
    <property type="entry name" value="WD40 repeat-like"/>
    <property type="match status" value="1"/>
</dbReference>
<evidence type="ECO:0000256" key="12">
    <source>
        <dbReference type="PROSITE-ProRule" id="PRU00221"/>
    </source>
</evidence>
<proteinExistence type="predicted"/>
<comment type="caution">
    <text evidence="14">The sequence shown here is derived from an EMBL/GenBank/DDBJ whole genome shotgun (WGS) entry which is preliminary data.</text>
</comment>
<evidence type="ECO:0000256" key="7">
    <source>
        <dbReference type="ARBA" id="ARBA00023212"/>
    </source>
</evidence>
<dbReference type="Proteomes" id="UP000597762">
    <property type="component" value="Unassembled WGS sequence"/>
</dbReference>
<gene>
    <name evidence="14" type="ORF">SPHA_53228</name>
</gene>
<accession>A0A812DDA4</accession>
<dbReference type="GO" id="GO:0120293">
    <property type="term" value="C:dynein axonemal particle"/>
    <property type="evidence" value="ECO:0007669"/>
    <property type="project" value="UniProtKB-SubCell"/>
</dbReference>
<evidence type="ECO:0000256" key="11">
    <source>
        <dbReference type="ARBA" id="ARBA00041557"/>
    </source>
</evidence>
<keyword evidence="3 12" id="KW-0853">WD repeat</keyword>
<dbReference type="PANTHER" id="PTHR12442:SF12">
    <property type="entry name" value="DYNEIN AXONEMAL INTERMEDIATE CHAIN 4"/>
    <property type="match status" value="1"/>
</dbReference>
<evidence type="ECO:0000256" key="6">
    <source>
        <dbReference type="ARBA" id="ARBA00023069"/>
    </source>
</evidence>
<keyword evidence="7" id="KW-0206">Cytoskeleton</keyword>
<dbReference type="GO" id="GO:0045503">
    <property type="term" value="F:dynein light chain binding"/>
    <property type="evidence" value="ECO:0007669"/>
    <property type="project" value="TreeGrafter"/>
</dbReference>
<comment type="subcellular location">
    <subcellularLocation>
        <location evidence="1">Cytoplasm</location>
        <location evidence="1">Cytoskeleton</location>
        <location evidence="1">Flagellum axoneme</location>
    </subcellularLocation>
    <subcellularLocation>
        <location evidence="9">Dynein axonemal particle</location>
    </subcellularLocation>
</comment>
<keyword evidence="4" id="KW-0677">Repeat</keyword>
<dbReference type="OrthoDB" id="10259804at2759"/>
<dbReference type="PROSITE" id="PS50082">
    <property type="entry name" value="WD_REPEATS_2"/>
    <property type="match status" value="1"/>
</dbReference>
<evidence type="ECO:0000256" key="4">
    <source>
        <dbReference type="ARBA" id="ARBA00022737"/>
    </source>
</evidence>
<dbReference type="Pfam" id="PF00400">
    <property type="entry name" value="WD40"/>
    <property type="match status" value="1"/>
</dbReference>
<dbReference type="FunFam" id="2.130.10.10:FF:001248">
    <property type="entry name" value="WD repeat domain 78"/>
    <property type="match status" value="1"/>
</dbReference>
<dbReference type="SMART" id="SM00320">
    <property type="entry name" value="WD40"/>
    <property type="match status" value="3"/>
</dbReference>
<dbReference type="Gene3D" id="2.130.10.10">
    <property type="entry name" value="YVTN repeat-like/Quinoprotein amine dehydrogenase"/>
    <property type="match status" value="1"/>
</dbReference>
<organism evidence="14 15">
    <name type="scientific">Acanthosepion pharaonis</name>
    <name type="common">Pharaoh cuttlefish</name>
    <name type="synonym">Sepia pharaonis</name>
    <dbReference type="NCBI Taxonomy" id="158019"/>
    <lineage>
        <taxon>Eukaryota</taxon>
        <taxon>Metazoa</taxon>
        <taxon>Spiralia</taxon>
        <taxon>Lophotrochozoa</taxon>
        <taxon>Mollusca</taxon>
        <taxon>Cephalopoda</taxon>
        <taxon>Coleoidea</taxon>
        <taxon>Decapodiformes</taxon>
        <taxon>Sepiida</taxon>
        <taxon>Sepiina</taxon>
        <taxon>Sepiidae</taxon>
        <taxon>Acanthosepion</taxon>
    </lineage>
</organism>
<keyword evidence="5" id="KW-0282">Flagellum</keyword>
<feature type="repeat" description="WD" evidence="12">
    <location>
        <begin position="608"/>
        <end position="640"/>
    </location>
</feature>
<reference evidence="14" key="1">
    <citation type="submission" date="2021-01" db="EMBL/GenBank/DDBJ databases">
        <authorList>
            <person name="Li R."/>
            <person name="Bekaert M."/>
        </authorList>
    </citation>
    <scope>NUCLEOTIDE SEQUENCE</scope>
    <source>
        <strain evidence="14">Farmed</strain>
    </source>
</reference>
<evidence type="ECO:0000256" key="13">
    <source>
        <dbReference type="SAM" id="MobiDB-lite"/>
    </source>
</evidence>
<evidence type="ECO:0000256" key="2">
    <source>
        <dbReference type="ARBA" id="ARBA00022490"/>
    </source>
</evidence>
<evidence type="ECO:0000313" key="14">
    <source>
        <dbReference type="EMBL" id="CAE1299449.1"/>
    </source>
</evidence>
<keyword evidence="2" id="KW-0963">Cytoplasm</keyword>
<feature type="compositionally biased region" description="Basic and acidic residues" evidence="13">
    <location>
        <begin position="274"/>
        <end position="284"/>
    </location>
</feature>
<evidence type="ECO:0000256" key="9">
    <source>
        <dbReference type="ARBA" id="ARBA00024190"/>
    </source>
</evidence>
<dbReference type="InterPro" id="IPR036322">
    <property type="entry name" value="WD40_repeat_dom_sf"/>
</dbReference>
<dbReference type="InterPro" id="IPR001680">
    <property type="entry name" value="WD40_rpt"/>
</dbReference>
<keyword evidence="6" id="KW-0969">Cilium</keyword>
<sequence length="730" mass="82228">MFPCRSKMGVRPPSSKYASLFGRRQLLSGMTKSEKSTIISKQNQIFNEQNVDVTPLPLLDSVQLKRNNVTAPTLEGTVAEFPSIIGMTVASSFAGGPFTRSVFNTTAHYDGSEDYSDQDISSIWKVSDTQSEAVEILNEKDLETFVTIYLEESDTDIVFELFSTCVMAGTAEEEAVSKRNQQYKILVNSRDGNDRYVSKEMNTFNNQLKLKHIQTNPITYQNTGVMASNWDMYDSYRGIQTQEVSASMFNEVADEDFLEKPSDMKMFTSNQEADSGKEKKKSTSDDTVYSSVTSSLTSQNQVVILNDKSNDEQMKNTEKILQNERFKNDLFMIERIINLNTYQIKLAEYRNLPISWVVEKDAWGLATSQVKDAALSAPNLHKLWSFVCPLTKGRTVSCMAWNPNNPDLIAVGYGQLEFKSQKSGLSCCWSLKNPEYPERVFPSEHGVTAVNFSSFNSNLLAVGFYNGGLAVYDMSNNSNQPLLHNLISPFKHTGPVGQVRWIEKETSSEVSEKIEILVSISKDGRVTSWSIRKGFESNDLMRLRRVGLSAKVAGKSREKKVEMFISRYDGGMCLDFHPIATNIYLVGTEEAYIHKCSCSYNEQYLDTYIGHLAPVYCVVWSPFLPDVFLSCGADWTVRLWHQDRLTPILTFFSSIVLDSKSEAYKLDPIIHYPPKDAPRGPTPTQITFAKNSDCVYVGDDEGNVIVLQLQGVSTPPDPDKQVSYYHNFML</sequence>
<evidence type="ECO:0000256" key="8">
    <source>
        <dbReference type="ARBA" id="ARBA00023273"/>
    </source>
</evidence>
<feature type="region of interest" description="Disordered" evidence="13">
    <location>
        <begin position="267"/>
        <end position="286"/>
    </location>
</feature>
<dbReference type="AlphaFoldDB" id="A0A812DDA4"/>
<evidence type="ECO:0000256" key="3">
    <source>
        <dbReference type="ARBA" id="ARBA00022574"/>
    </source>
</evidence>
<name>A0A812DDA4_ACAPH</name>
<dbReference type="PANTHER" id="PTHR12442">
    <property type="entry name" value="DYNEIN INTERMEDIATE CHAIN"/>
    <property type="match status" value="1"/>
</dbReference>
<evidence type="ECO:0000256" key="5">
    <source>
        <dbReference type="ARBA" id="ARBA00022846"/>
    </source>
</evidence>
<protein>
    <recommendedName>
        <fullName evidence="10">Dynein axonemal intermediate chain 4</fullName>
    </recommendedName>
    <alternativeName>
        <fullName evidence="11">WD repeat-containing protein 78</fullName>
    </alternativeName>
</protein>
<dbReference type="GO" id="GO:0005858">
    <property type="term" value="C:axonemal dynein complex"/>
    <property type="evidence" value="ECO:0007669"/>
    <property type="project" value="TreeGrafter"/>
</dbReference>
<dbReference type="EMBL" id="CAHIKZ030003375">
    <property type="protein sequence ID" value="CAE1299449.1"/>
    <property type="molecule type" value="Genomic_DNA"/>
</dbReference>
<dbReference type="GO" id="GO:0045504">
    <property type="term" value="F:dynein heavy chain binding"/>
    <property type="evidence" value="ECO:0007669"/>
    <property type="project" value="TreeGrafter"/>
</dbReference>
<evidence type="ECO:0000256" key="10">
    <source>
        <dbReference type="ARBA" id="ARBA00040002"/>
    </source>
</evidence>
<evidence type="ECO:0000256" key="1">
    <source>
        <dbReference type="ARBA" id="ARBA00004611"/>
    </source>
</evidence>
<evidence type="ECO:0000313" key="15">
    <source>
        <dbReference type="Proteomes" id="UP000597762"/>
    </source>
</evidence>
<keyword evidence="15" id="KW-1185">Reference proteome</keyword>
<dbReference type="InterPro" id="IPR015943">
    <property type="entry name" value="WD40/YVTN_repeat-like_dom_sf"/>
</dbReference>
<dbReference type="GO" id="GO:0003341">
    <property type="term" value="P:cilium movement"/>
    <property type="evidence" value="ECO:0007669"/>
    <property type="project" value="TreeGrafter"/>
</dbReference>
<dbReference type="InterPro" id="IPR050687">
    <property type="entry name" value="Dynein_IC"/>
</dbReference>
<keyword evidence="8" id="KW-0966">Cell projection</keyword>